<dbReference type="OrthoDB" id="9790530at2"/>
<dbReference type="Gene3D" id="1.25.40.10">
    <property type="entry name" value="Tetratricopeptide repeat domain"/>
    <property type="match status" value="1"/>
</dbReference>
<reference evidence="3 4" key="1">
    <citation type="submission" date="2018-06" db="EMBL/GenBank/DDBJ databases">
        <title>Freshwater and sediment microbial communities from various areas in North America, analyzing microbe dynamics in response to fracking.</title>
        <authorList>
            <person name="Lamendella R."/>
        </authorList>
    </citation>
    <scope>NUCLEOTIDE SEQUENCE [LARGE SCALE GENOMIC DNA]</scope>
    <source>
        <strain evidence="3 4">97B</strain>
    </source>
</reference>
<proteinExistence type="predicted"/>
<dbReference type="Pfam" id="PF13482">
    <property type="entry name" value="RNase_H_2"/>
    <property type="match status" value="1"/>
</dbReference>
<dbReference type="PANTHER" id="PTHR38462:SF1">
    <property type="entry name" value="YPRB RIBONUCLEASE H-LIKE DOMAIN-CONTAINING PROTEIN"/>
    <property type="match status" value="1"/>
</dbReference>
<dbReference type="PANTHER" id="PTHR38462">
    <property type="entry name" value="EXONUCLEASE-LIKE PROTEIN"/>
    <property type="match status" value="1"/>
</dbReference>
<dbReference type="Gene3D" id="3.30.420.10">
    <property type="entry name" value="Ribonuclease H-like superfamily/Ribonuclease H"/>
    <property type="match status" value="1"/>
</dbReference>
<dbReference type="InterPro" id="IPR012337">
    <property type="entry name" value="RNaseH-like_sf"/>
</dbReference>
<sequence length="427" mass="50195">MSLKNKLSRMKKHLIREEDAEEKKSQPPIIEQEAADLPFLDLWKQNGATMYDIDGDFCLVREKRYPIDHQHGDYTFKDFIRAVDAWQDFAGVHPLSSKGLTHEQMFFFDTETTGLGGGVGNTIFLLGHGRVTETEVIVTQHFLPQPGSEIPLYHSFLSHVDYNTLVTYNGKAFDWPQVKTRHTLIKDHVPKLPAFGHFDLYHGSRRLFKHKLESVKLVNVERKILGFNRVDDVPGYLAPMIYFDYIERKDPEGIFKVITHNELDILSLITLYTHLTFQLLNVHKKSSDQERFEVGRWLEYTGNREIAKERYQEIIREDDRTNYEAMHLLALQYKKDKEEWKAIELWERVWKAAPMSIRKVVLLELAKLYEHKTKNFQLALERCEQLESLLIETKEANSQKHEVFTGKLHHRKNRLTRKLNKNTDHPS</sequence>
<feature type="domain" description="YprB ribonuclease H-like" evidence="2">
    <location>
        <begin position="107"/>
        <end position="275"/>
    </location>
</feature>
<dbReference type="SUPFAM" id="SSF53098">
    <property type="entry name" value="Ribonuclease H-like"/>
    <property type="match status" value="1"/>
</dbReference>
<organism evidence="3 4">
    <name type="scientific">Rossellomorea aquimaris</name>
    <dbReference type="NCBI Taxonomy" id="189382"/>
    <lineage>
        <taxon>Bacteria</taxon>
        <taxon>Bacillati</taxon>
        <taxon>Bacillota</taxon>
        <taxon>Bacilli</taxon>
        <taxon>Bacillales</taxon>
        <taxon>Bacillaceae</taxon>
        <taxon>Rossellomorea</taxon>
    </lineage>
</organism>
<protein>
    <recommendedName>
        <fullName evidence="2">YprB ribonuclease H-like domain-containing protein</fullName>
    </recommendedName>
</protein>
<dbReference type="RefSeq" id="WP_113970669.1">
    <property type="nucleotide sequence ID" value="NZ_QNRJ01000016.1"/>
</dbReference>
<name>A0A366EIJ2_9BACI</name>
<feature type="compositionally biased region" description="Basic residues" evidence="1">
    <location>
        <begin position="1"/>
        <end position="14"/>
    </location>
</feature>
<gene>
    <name evidence="3" type="ORF">DET59_1168</name>
</gene>
<comment type="caution">
    <text evidence="3">The sequence shown here is derived from an EMBL/GenBank/DDBJ whole genome shotgun (WGS) entry which is preliminary data.</text>
</comment>
<dbReference type="GO" id="GO:0003676">
    <property type="term" value="F:nucleic acid binding"/>
    <property type="evidence" value="ECO:0007669"/>
    <property type="project" value="InterPro"/>
</dbReference>
<feature type="region of interest" description="Disordered" evidence="1">
    <location>
        <begin position="1"/>
        <end position="28"/>
    </location>
</feature>
<accession>A0A366EIJ2</accession>
<dbReference type="InterPro" id="IPR011990">
    <property type="entry name" value="TPR-like_helical_dom_sf"/>
</dbReference>
<dbReference type="AlphaFoldDB" id="A0A366EIJ2"/>
<dbReference type="InterPro" id="IPR036397">
    <property type="entry name" value="RNaseH_sf"/>
</dbReference>
<evidence type="ECO:0000313" key="3">
    <source>
        <dbReference type="EMBL" id="RBP02232.1"/>
    </source>
</evidence>
<evidence type="ECO:0000259" key="2">
    <source>
        <dbReference type="Pfam" id="PF13482"/>
    </source>
</evidence>
<dbReference type="EMBL" id="QNRJ01000016">
    <property type="protein sequence ID" value="RBP02232.1"/>
    <property type="molecule type" value="Genomic_DNA"/>
</dbReference>
<dbReference type="InterPro" id="IPR038720">
    <property type="entry name" value="YprB_RNase_H-like_dom"/>
</dbReference>
<dbReference type="SUPFAM" id="SSF48452">
    <property type="entry name" value="TPR-like"/>
    <property type="match status" value="1"/>
</dbReference>
<dbReference type="Proteomes" id="UP000252118">
    <property type="component" value="Unassembled WGS sequence"/>
</dbReference>
<feature type="compositionally biased region" description="Basic and acidic residues" evidence="1">
    <location>
        <begin position="15"/>
        <end position="25"/>
    </location>
</feature>
<evidence type="ECO:0000256" key="1">
    <source>
        <dbReference type="SAM" id="MobiDB-lite"/>
    </source>
</evidence>
<evidence type="ECO:0000313" key="4">
    <source>
        <dbReference type="Proteomes" id="UP000252118"/>
    </source>
</evidence>